<dbReference type="PANTHER" id="PTHR24221:SF653">
    <property type="entry name" value="TRANSPORT ATP-BINDING PROTEIN CYDC"/>
    <property type="match status" value="1"/>
</dbReference>
<dbReference type="GO" id="GO:0034040">
    <property type="term" value="F:ATPase-coupled lipid transmembrane transporter activity"/>
    <property type="evidence" value="ECO:0007669"/>
    <property type="project" value="TreeGrafter"/>
</dbReference>
<dbReference type="AlphaFoldDB" id="A0A845EZP1"/>
<feature type="domain" description="ABC transmembrane type-1" evidence="9">
    <location>
        <begin position="19"/>
        <end position="272"/>
    </location>
</feature>
<dbReference type="InterPro" id="IPR011527">
    <property type="entry name" value="ABC1_TM_dom"/>
</dbReference>
<feature type="transmembrane region" description="Helical" evidence="7">
    <location>
        <begin position="273"/>
        <end position="300"/>
    </location>
</feature>
<dbReference type="NCBIfam" id="TIGR02868">
    <property type="entry name" value="CydC"/>
    <property type="match status" value="1"/>
</dbReference>
<gene>
    <name evidence="10" type="primary">cydC</name>
    <name evidence="10" type="ORF">GLW07_11625</name>
</gene>
<dbReference type="CDD" id="cd03228">
    <property type="entry name" value="ABCC_MRP_Like"/>
    <property type="match status" value="1"/>
</dbReference>
<dbReference type="InterPro" id="IPR036640">
    <property type="entry name" value="ABC1_TM_sf"/>
</dbReference>
<keyword evidence="4" id="KW-0067">ATP-binding</keyword>
<dbReference type="CDD" id="cd18585">
    <property type="entry name" value="ABC_6TM_CydC"/>
    <property type="match status" value="1"/>
</dbReference>
<dbReference type="SUPFAM" id="SSF90123">
    <property type="entry name" value="ABC transporter transmembrane region"/>
    <property type="match status" value="1"/>
</dbReference>
<evidence type="ECO:0000259" key="8">
    <source>
        <dbReference type="PROSITE" id="PS50893"/>
    </source>
</evidence>
<evidence type="ECO:0000256" key="5">
    <source>
        <dbReference type="ARBA" id="ARBA00022989"/>
    </source>
</evidence>
<dbReference type="PROSITE" id="PS00211">
    <property type="entry name" value="ABC_TRANSPORTER_1"/>
    <property type="match status" value="1"/>
</dbReference>
<dbReference type="GO" id="GO:0005886">
    <property type="term" value="C:plasma membrane"/>
    <property type="evidence" value="ECO:0007669"/>
    <property type="project" value="UniProtKB-SubCell"/>
</dbReference>
<dbReference type="InterPro" id="IPR003439">
    <property type="entry name" value="ABC_transporter-like_ATP-bd"/>
</dbReference>
<dbReference type="InterPro" id="IPR014223">
    <property type="entry name" value="ABC_CydC/D"/>
</dbReference>
<feature type="transmembrane region" description="Helical" evidence="7">
    <location>
        <begin position="133"/>
        <end position="152"/>
    </location>
</feature>
<dbReference type="Pfam" id="PF00005">
    <property type="entry name" value="ABC_tran"/>
    <property type="match status" value="1"/>
</dbReference>
<dbReference type="PROSITE" id="PS50893">
    <property type="entry name" value="ABC_TRANSPORTER_2"/>
    <property type="match status" value="1"/>
</dbReference>
<accession>A0A845EZP1</accession>
<dbReference type="InterPro" id="IPR039421">
    <property type="entry name" value="Type_1_exporter"/>
</dbReference>
<evidence type="ECO:0000256" key="1">
    <source>
        <dbReference type="ARBA" id="ARBA00004651"/>
    </source>
</evidence>
<keyword evidence="6 7" id="KW-0472">Membrane</keyword>
<dbReference type="Gene3D" id="3.40.50.300">
    <property type="entry name" value="P-loop containing nucleotide triphosphate hydrolases"/>
    <property type="match status" value="1"/>
</dbReference>
<evidence type="ECO:0000256" key="6">
    <source>
        <dbReference type="ARBA" id="ARBA00023136"/>
    </source>
</evidence>
<evidence type="ECO:0000256" key="2">
    <source>
        <dbReference type="ARBA" id="ARBA00022692"/>
    </source>
</evidence>
<feature type="transmembrane region" description="Helical" evidence="7">
    <location>
        <begin position="158"/>
        <end position="179"/>
    </location>
</feature>
<keyword evidence="2 7" id="KW-0812">Transmembrane</keyword>
<keyword evidence="5 7" id="KW-1133">Transmembrane helix</keyword>
<dbReference type="Gene3D" id="1.20.1560.10">
    <property type="entry name" value="ABC transporter type 1, transmembrane domain"/>
    <property type="match status" value="1"/>
</dbReference>
<feature type="domain" description="ABC transporter" evidence="8">
    <location>
        <begin position="335"/>
        <end position="562"/>
    </location>
</feature>
<comment type="subcellular location">
    <subcellularLocation>
        <location evidence="1">Cell membrane</location>
        <topology evidence="1">Multi-pass membrane protein</topology>
    </subcellularLocation>
</comment>
<dbReference type="SUPFAM" id="SSF52540">
    <property type="entry name" value="P-loop containing nucleoside triphosphate hydrolases"/>
    <property type="match status" value="1"/>
</dbReference>
<dbReference type="Proteomes" id="UP000447833">
    <property type="component" value="Unassembled WGS sequence"/>
</dbReference>
<dbReference type="InterPro" id="IPR027417">
    <property type="entry name" value="P-loop_NTPase"/>
</dbReference>
<sequence length="568" mass="63590">MRELAFVWREMLTEKKDILLSILFGFIAGITAVALFAASGYLISKAALSLPVFALAILTAVVKFFGLARAVGRYFERIYSHRATFSILSNMRVSFYKKLEPVAASLTQKHRSGELLGRIVGDIDRLQHFYLRVLYPPIVFILIFLVTIWFTLFFSIKIASLMLLGVFLTGIIIPGYFAWRIRKKDQAVRALRGEFAADSAEFFNGYRDLKIMRETAKRKEELEAKSSATLKAESKESKAEVFHQAVNSFISLFVTWCVIVVGAYLVTTGELDGVFLAMLVLISLTSFENAVPMAIVPAYLQDSIVASKRLSDVQAVTSNNIKKTVKLPEDKPLSLLAKNVTFSYPGEERKALKHVSVHIPVGGKTAIVGPSGSGKSTLLQLFLKFYESGGLEVNGDSTQTLSQEQIWSETNVVLQQNHFFSGSIRDNLKLAGETLTDEQLTNILAIVQLHHLSLDYEVLEKGANLSGGEQQRLAIARALLKGKRVWLLDEPTSSVDLLTERLILNHLFDRAKEDTLLLVSHRLNNLEKMDQIIVMDSGEIVESGTYKELMKSKGYFFQMREIERSVLL</sequence>
<dbReference type="Pfam" id="PF00664">
    <property type="entry name" value="ABC_membrane"/>
    <property type="match status" value="1"/>
</dbReference>
<dbReference type="PANTHER" id="PTHR24221">
    <property type="entry name" value="ATP-BINDING CASSETTE SUB-FAMILY B"/>
    <property type="match status" value="1"/>
</dbReference>
<protein>
    <submittedName>
        <fullName evidence="10">Thiol reductant ABC exporter subunit CydC</fullName>
    </submittedName>
</protein>
<dbReference type="EMBL" id="WMEY01000003">
    <property type="protein sequence ID" value="MYL63999.1"/>
    <property type="molecule type" value="Genomic_DNA"/>
</dbReference>
<dbReference type="GO" id="GO:0005524">
    <property type="term" value="F:ATP binding"/>
    <property type="evidence" value="ECO:0007669"/>
    <property type="project" value="UniProtKB-KW"/>
</dbReference>
<reference evidence="10 11" key="1">
    <citation type="submission" date="2019-11" db="EMBL/GenBank/DDBJ databases">
        <title>Genome sequences of 17 halophilic strains isolated from different environments.</title>
        <authorList>
            <person name="Furrow R.E."/>
        </authorList>
    </citation>
    <scope>NUCLEOTIDE SEQUENCE [LARGE SCALE GENOMIC DNA]</scope>
    <source>
        <strain evidence="10 11">22506_14_FS</strain>
    </source>
</reference>
<dbReference type="InterPro" id="IPR017871">
    <property type="entry name" value="ABC_transporter-like_CS"/>
</dbReference>
<dbReference type="PROSITE" id="PS50929">
    <property type="entry name" value="ABC_TM1F"/>
    <property type="match status" value="1"/>
</dbReference>
<evidence type="ECO:0000313" key="10">
    <source>
        <dbReference type="EMBL" id="MYL63999.1"/>
    </source>
</evidence>
<dbReference type="GO" id="GO:0034775">
    <property type="term" value="P:glutathione transmembrane transport"/>
    <property type="evidence" value="ECO:0007669"/>
    <property type="project" value="InterPro"/>
</dbReference>
<evidence type="ECO:0000259" key="9">
    <source>
        <dbReference type="PROSITE" id="PS50929"/>
    </source>
</evidence>
<name>A0A845EZP1_9BACL</name>
<evidence type="ECO:0000256" key="7">
    <source>
        <dbReference type="SAM" id="Phobius"/>
    </source>
</evidence>
<feature type="transmembrane region" description="Helical" evidence="7">
    <location>
        <begin position="50"/>
        <end position="72"/>
    </location>
</feature>
<dbReference type="GO" id="GO:0140359">
    <property type="term" value="F:ABC-type transporter activity"/>
    <property type="evidence" value="ECO:0007669"/>
    <property type="project" value="InterPro"/>
</dbReference>
<evidence type="ECO:0000313" key="11">
    <source>
        <dbReference type="Proteomes" id="UP000447833"/>
    </source>
</evidence>
<dbReference type="InterPro" id="IPR003593">
    <property type="entry name" value="AAA+_ATPase"/>
</dbReference>
<dbReference type="GO" id="GO:0016887">
    <property type="term" value="F:ATP hydrolysis activity"/>
    <property type="evidence" value="ECO:0007669"/>
    <property type="project" value="InterPro"/>
</dbReference>
<comment type="caution">
    <text evidence="10">The sequence shown here is derived from an EMBL/GenBank/DDBJ whole genome shotgun (WGS) entry which is preliminary data.</text>
</comment>
<evidence type="ECO:0000256" key="3">
    <source>
        <dbReference type="ARBA" id="ARBA00022741"/>
    </source>
</evidence>
<evidence type="ECO:0000256" key="4">
    <source>
        <dbReference type="ARBA" id="ARBA00022840"/>
    </source>
</evidence>
<dbReference type="GO" id="GO:0045454">
    <property type="term" value="P:cell redox homeostasis"/>
    <property type="evidence" value="ECO:0007669"/>
    <property type="project" value="InterPro"/>
</dbReference>
<dbReference type="RefSeq" id="WP_160919456.1">
    <property type="nucleotide sequence ID" value="NZ_WMEY01000003.1"/>
</dbReference>
<dbReference type="SMART" id="SM00382">
    <property type="entry name" value="AAA"/>
    <property type="match status" value="1"/>
</dbReference>
<proteinExistence type="predicted"/>
<feature type="transmembrane region" description="Helical" evidence="7">
    <location>
        <begin position="20"/>
        <end position="44"/>
    </location>
</feature>
<keyword evidence="3" id="KW-0547">Nucleotide-binding</keyword>
<feature type="transmembrane region" description="Helical" evidence="7">
    <location>
        <begin position="245"/>
        <end position="267"/>
    </location>
</feature>
<organism evidence="10 11">
    <name type="scientific">Guptibacillus hwajinpoensis</name>
    <dbReference type="NCBI Taxonomy" id="208199"/>
    <lineage>
        <taxon>Bacteria</taxon>
        <taxon>Bacillati</taxon>
        <taxon>Bacillota</taxon>
        <taxon>Bacilli</taxon>
        <taxon>Bacillales</taxon>
        <taxon>Guptibacillaceae</taxon>
        <taxon>Guptibacillus</taxon>
    </lineage>
</organism>